<dbReference type="PIRSF" id="PIRSF034455">
    <property type="entry name" value="UCP034455"/>
    <property type="match status" value="1"/>
</dbReference>
<protein>
    <submittedName>
        <fullName evidence="2">DUF2127 domain-containing protein</fullName>
    </submittedName>
</protein>
<name>A0A7V4XRT5_9BACT</name>
<sequence length="159" mass="18155">MLFRISITLKGLDALLELLSAIALWIVKPGMIVHLVGLLTQDEISEDPHDLVANFLEREAHHLSLASEHFMALYLLAHGVVKGLVVVALIREKLWAYPLAIAVFVGFIVYQIYRFSLTGGWGLMALSVFDLFVVWMVWLEYRALRRARLDRELAMRLSH</sequence>
<accession>A0A7V4XRT5</accession>
<dbReference type="Pfam" id="PF09900">
    <property type="entry name" value="DUF2127"/>
    <property type="match status" value="1"/>
</dbReference>
<keyword evidence="1" id="KW-0812">Transmembrane</keyword>
<keyword evidence="1" id="KW-1133">Transmembrane helix</keyword>
<feature type="transmembrane region" description="Helical" evidence="1">
    <location>
        <begin position="71"/>
        <end position="90"/>
    </location>
</feature>
<feature type="transmembrane region" description="Helical" evidence="1">
    <location>
        <begin position="119"/>
        <end position="139"/>
    </location>
</feature>
<feature type="transmembrane region" description="Helical" evidence="1">
    <location>
        <begin position="95"/>
        <end position="113"/>
    </location>
</feature>
<dbReference type="EMBL" id="DTKL01000018">
    <property type="protein sequence ID" value="HGY93715.1"/>
    <property type="molecule type" value="Genomic_DNA"/>
</dbReference>
<keyword evidence="1" id="KW-0472">Membrane</keyword>
<organism evidence="2">
    <name type="scientific">Acidobacterium capsulatum</name>
    <dbReference type="NCBI Taxonomy" id="33075"/>
    <lineage>
        <taxon>Bacteria</taxon>
        <taxon>Pseudomonadati</taxon>
        <taxon>Acidobacteriota</taxon>
        <taxon>Terriglobia</taxon>
        <taxon>Terriglobales</taxon>
        <taxon>Acidobacteriaceae</taxon>
        <taxon>Acidobacterium</taxon>
    </lineage>
</organism>
<evidence type="ECO:0000313" key="2">
    <source>
        <dbReference type="EMBL" id="HGY93715.1"/>
    </source>
</evidence>
<evidence type="ECO:0000256" key="1">
    <source>
        <dbReference type="SAM" id="Phobius"/>
    </source>
</evidence>
<reference evidence="2" key="1">
    <citation type="journal article" date="2020" name="mSystems">
        <title>Genome- and Community-Level Interaction Insights into Carbon Utilization and Element Cycling Functions of Hydrothermarchaeota in Hydrothermal Sediment.</title>
        <authorList>
            <person name="Zhou Z."/>
            <person name="Liu Y."/>
            <person name="Xu W."/>
            <person name="Pan J."/>
            <person name="Luo Z.H."/>
            <person name="Li M."/>
        </authorList>
    </citation>
    <scope>NUCLEOTIDE SEQUENCE [LARGE SCALE GENOMIC DNA]</scope>
    <source>
        <strain evidence="2">SpSt-855</strain>
    </source>
</reference>
<comment type="caution">
    <text evidence="2">The sequence shown here is derived from an EMBL/GenBank/DDBJ whole genome shotgun (WGS) entry which is preliminary data.</text>
</comment>
<dbReference type="InterPro" id="IPR021125">
    <property type="entry name" value="DUF2127"/>
</dbReference>
<dbReference type="InterPro" id="IPR014591">
    <property type="entry name" value="UCP034455"/>
</dbReference>
<gene>
    <name evidence="2" type="ORF">ENW50_03360</name>
</gene>
<proteinExistence type="predicted"/>
<dbReference type="AlphaFoldDB" id="A0A7V4XRT5"/>
<feature type="transmembrane region" description="Helical" evidence="1">
    <location>
        <begin position="7"/>
        <end position="27"/>
    </location>
</feature>